<dbReference type="EMBL" id="JAEAOA010001002">
    <property type="protein sequence ID" value="KAK3577645.1"/>
    <property type="molecule type" value="Genomic_DNA"/>
</dbReference>
<comment type="caution">
    <text evidence="1">The sequence shown here is derived from an EMBL/GenBank/DDBJ whole genome shotgun (WGS) entry which is preliminary data.</text>
</comment>
<name>A0AAE0RQV0_9BIVA</name>
<proteinExistence type="predicted"/>
<feature type="non-terminal residue" evidence="1">
    <location>
        <position position="66"/>
    </location>
</feature>
<dbReference type="AlphaFoldDB" id="A0AAE0RQV0"/>
<organism evidence="1 2">
    <name type="scientific">Potamilus streckersoni</name>
    <dbReference type="NCBI Taxonomy" id="2493646"/>
    <lineage>
        <taxon>Eukaryota</taxon>
        <taxon>Metazoa</taxon>
        <taxon>Spiralia</taxon>
        <taxon>Lophotrochozoa</taxon>
        <taxon>Mollusca</taxon>
        <taxon>Bivalvia</taxon>
        <taxon>Autobranchia</taxon>
        <taxon>Heteroconchia</taxon>
        <taxon>Palaeoheterodonta</taxon>
        <taxon>Unionida</taxon>
        <taxon>Unionoidea</taxon>
        <taxon>Unionidae</taxon>
        <taxon>Ambleminae</taxon>
        <taxon>Lampsilini</taxon>
        <taxon>Potamilus</taxon>
    </lineage>
</organism>
<dbReference type="Proteomes" id="UP001195483">
    <property type="component" value="Unassembled WGS sequence"/>
</dbReference>
<feature type="non-terminal residue" evidence="1">
    <location>
        <position position="1"/>
    </location>
</feature>
<protein>
    <submittedName>
        <fullName evidence="1">Uncharacterized protein</fullName>
    </submittedName>
</protein>
<reference evidence="1" key="2">
    <citation type="journal article" date="2021" name="Genome Biol. Evol.">
        <title>Developing a high-quality reference genome for a parasitic bivalve with doubly uniparental inheritance (Bivalvia: Unionida).</title>
        <authorList>
            <person name="Smith C.H."/>
        </authorList>
    </citation>
    <scope>NUCLEOTIDE SEQUENCE</scope>
    <source>
        <strain evidence="1">CHS0354</strain>
        <tissue evidence="1">Mantle</tissue>
    </source>
</reference>
<reference evidence="1" key="1">
    <citation type="journal article" date="2021" name="Genome Biol. Evol.">
        <title>A High-Quality Reference Genome for a Parasitic Bivalve with Doubly Uniparental Inheritance (Bivalvia: Unionida).</title>
        <authorList>
            <person name="Smith C.H."/>
        </authorList>
    </citation>
    <scope>NUCLEOTIDE SEQUENCE</scope>
    <source>
        <strain evidence="1">CHS0354</strain>
    </source>
</reference>
<evidence type="ECO:0000313" key="1">
    <source>
        <dbReference type="EMBL" id="KAK3577645.1"/>
    </source>
</evidence>
<keyword evidence="2" id="KW-1185">Reference proteome</keyword>
<reference evidence="1" key="3">
    <citation type="submission" date="2023-05" db="EMBL/GenBank/DDBJ databases">
        <authorList>
            <person name="Smith C.H."/>
        </authorList>
    </citation>
    <scope>NUCLEOTIDE SEQUENCE</scope>
    <source>
        <strain evidence="1">CHS0354</strain>
        <tissue evidence="1">Mantle</tissue>
    </source>
</reference>
<gene>
    <name evidence="1" type="ORF">CHS0354_016041</name>
</gene>
<evidence type="ECO:0000313" key="2">
    <source>
        <dbReference type="Proteomes" id="UP001195483"/>
    </source>
</evidence>
<sequence length="66" mass="7573">RKEVDIAYKYPLVMSYQGTTYIDVNRYLNRLSVMDAQMGFFASHDHAMTFTRHLLVNGSIANNGTK</sequence>
<accession>A0AAE0RQV0</accession>